<dbReference type="Gene3D" id="3.90.79.10">
    <property type="entry name" value="Nucleoside Triphosphate Pyrophosphohydrolase"/>
    <property type="match status" value="1"/>
</dbReference>
<dbReference type="EMBL" id="JASWER010000005">
    <property type="protein sequence ID" value="MDL5376914.1"/>
    <property type="molecule type" value="Genomic_DNA"/>
</dbReference>
<dbReference type="RefSeq" id="WP_214834521.1">
    <property type="nucleotide sequence ID" value="NZ_CP183077.1"/>
</dbReference>
<dbReference type="Proteomes" id="UP001230807">
    <property type="component" value="Unassembled WGS sequence"/>
</dbReference>
<dbReference type="InterPro" id="IPR015797">
    <property type="entry name" value="NUDIX_hydrolase-like_dom_sf"/>
</dbReference>
<dbReference type="PRINTS" id="PR00502">
    <property type="entry name" value="NUDIXFAMILY"/>
</dbReference>
<dbReference type="SUPFAM" id="SSF55811">
    <property type="entry name" value="Nudix"/>
    <property type="match status" value="1"/>
</dbReference>
<comment type="caution">
    <text evidence="4">The sequence shown here is derived from an EMBL/GenBank/DDBJ whole genome shotgun (WGS) entry which is preliminary data.</text>
</comment>
<dbReference type="InterPro" id="IPR020476">
    <property type="entry name" value="Nudix_hydrolase"/>
</dbReference>
<evidence type="ECO:0000259" key="3">
    <source>
        <dbReference type="PROSITE" id="PS51462"/>
    </source>
</evidence>
<organism evidence="4 5">
    <name type="scientific">Exiguobacterium mexicanum</name>
    <dbReference type="NCBI Taxonomy" id="340146"/>
    <lineage>
        <taxon>Bacteria</taxon>
        <taxon>Bacillati</taxon>
        <taxon>Bacillota</taxon>
        <taxon>Bacilli</taxon>
        <taxon>Bacillales</taxon>
        <taxon>Bacillales Family XII. Incertae Sedis</taxon>
        <taxon>Exiguobacterium</taxon>
    </lineage>
</organism>
<name>A0ABT7MNX3_9BACL</name>
<comment type="similarity">
    <text evidence="1">Belongs to the Nudix hydrolase family.</text>
</comment>
<evidence type="ECO:0000256" key="1">
    <source>
        <dbReference type="ARBA" id="ARBA00005582"/>
    </source>
</evidence>
<evidence type="ECO:0000313" key="5">
    <source>
        <dbReference type="Proteomes" id="UP001230807"/>
    </source>
</evidence>
<gene>
    <name evidence="4" type="ORF">QR695_07820</name>
</gene>
<accession>A0ABT7MNX3</accession>
<protein>
    <submittedName>
        <fullName evidence="4">NUDIX domain-containing protein</fullName>
    </submittedName>
</protein>
<dbReference type="Pfam" id="PF00293">
    <property type="entry name" value="NUDIX"/>
    <property type="match status" value="1"/>
</dbReference>
<dbReference type="PANTHER" id="PTHR43736">
    <property type="entry name" value="ADP-RIBOSE PYROPHOSPHATASE"/>
    <property type="match status" value="1"/>
</dbReference>
<evidence type="ECO:0000313" key="4">
    <source>
        <dbReference type="EMBL" id="MDL5376914.1"/>
    </source>
</evidence>
<keyword evidence="2" id="KW-0378">Hydrolase</keyword>
<dbReference type="CDD" id="cd04699">
    <property type="entry name" value="NUDIX_MutT_Nudt1"/>
    <property type="match status" value="1"/>
</dbReference>
<dbReference type="PROSITE" id="PS51462">
    <property type="entry name" value="NUDIX"/>
    <property type="match status" value="1"/>
</dbReference>
<proteinExistence type="inferred from homology"/>
<sequence>MSIPSIVVAVKAVIVQDDRLLIIKRATDDEIHPGTWELVGGKLDFGETLEQSLEREVFEETGLRVTIQHLLYATTFLTDSNRQVVLMTYWAHPVATTITLSEEHSNARWVTADEARQMLLQPILDDLDSHDVWTLIQTKTIN</sequence>
<dbReference type="PANTHER" id="PTHR43736:SF1">
    <property type="entry name" value="DIHYDRONEOPTERIN TRIPHOSPHATE DIPHOSPHATASE"/>
    <property type="match status" value="1"/>
</dbReference>
<dbReference type="InterPro" id="IPR000086">
    <property type="entry name" value="NUDIX_hydrolase_dom"/>
</dbReference>
<feature type="domain" description="Nudix hydrolase" evidence="3">
    <location>
        <begin position="5"/>
        <end position="140"/>
    </location>
</feature>
<keyword evidence="5" id="KW-1185">Reference proteome</keyword>
<evidence type="ECO:0000256" key="2">
    <source>
        <dbReference type="ARBA" id="ARBA00022801"/>
    </source>
</evidence>
<reference evidence="4 5" key="1">
    <citation type="submission" date="2023-06" db="EMBL/GenBank/DDBJ databases">
        <title>Influencing factors and mechanism of Cr(VI) reduction by facultative anaerobic Exiguobacterium sp. PY14.</title>
        <authorList>
            <person name="Zou L."/>
        </authorList>
    </citation>
    <scope>NUCLEOTIDE SEQUENCE [LARGE SCALE GENOMIC DNA]</scope>
    <source>
        <strain evidence="4 5">PY14</strain>
    </source>
</reference>